<dbReference type="PANTHER" id="PTHR21716">
    <property type="entry name" value="TRANSMEMBRANE PROTEIN"/>
    <property type="match status" value="1"/>
</dbReference>
<dbReference type="OrthoDB" id="9799225at2"/>
<dbReference type="GO" id="GO:0055085">
    <property type="term" value="P:transmembrane transport"/>
    <property type="evidence" value="ECO:0007669"/>
    <property type="project" value="TreeGrafter"/>
</dbReference>
<dbReference type="AlphaFoldDB" id="A0A3N2R0U7"/>
<evidence type="ECO:0000256" key="4">
    <source>
        <dbReference type="ARBA" id="ARBA00022989"/>
    </source>
</evidence>
<proteinExistence type="inferred from homology"/>
<feature type="transmembrane region" description="Helical" evidence="6">
    <location>
        <begin position="7"/>
        <end position="24"/>
    </location>
</feature>
<evidence type="ECO:0000313" key="8">
    <source>
        <dbReference type="Proteomes" id="UP000268016"/>
    </source>
</evidence>
<comment type="caution">
    <text evidence="7">The sequence shown here is derived from an EMBL/GenBank/DDBJ whole genome shotgun (WGS) entry which is preliminary data.</text>
</comment>
<feature type="transmembrane region" description="Helical" evidence="6">
    <location>
        <begin position="62"/>
        <end position="87"/>
    </location>
</feature>
<evidence type="ECO:0000256" key="2">
    <source>
        <dbReference type="ARBA" id="ARBA00009773"/>
    </source>
</evidence>
<comment type="similarity">
    <text evidence="2">Belongs to the autoinducer-2 exporter (AI-2E) (TC 2.A.86) family.</text>
</comment>
<keyword evidence="3 6" id="KW-0812">Transmembrane</keyword>
<accession>A0A3N2R0U7</accession>
<organism evidence="7 8">
    <name type="scientific">Histidinibacterium lentulum</name>
    <dbReference type="NCBI Taxonomy" id="2480588"/>
    <lineage>
        <taxon>Bacteria</taxon>
        <taxon>Pseudomonadati</taxon>
        <taxon>Pseudomonadota</taxon>
        <taxon>Alphaproteobacteria</taxon>
        <taxon>Rhodobacterales</taxon>
        <taxon>Paracoccaceae</taxon>
        <taxon>Histidinibacterium</taxon>
    </lineage>
</organism>
<keyword evidence="8" id="KW-1185">Reference proteome</keyword>
<feature type="transmembrane region" description="Helical" evidence="6">
    <location>
        <begin position="227"/>
        <end position="254"/>
    </location>
</feature>
<dbReference type="EMBL" id="RDRB01000005">
    <property type="protein sequence ID" value="ROU01092.1"/>
    <property type="molecule type" value="Genomic_DNA"/>
</dbReference>
<dbReference type="Proteomes" id="UP000268016">
    <property type="component" value="Unassembled WGS sequence"/>
</dbReference>
<comment type="subcellular location">
    <subcellularLocation>
        <location evidence="1">Membrane</location>
        <topology evidence="1">Multi-pass membrane protein</topology>
    </subcellularLocation>
</comment>
<evidence type="ECO:0000313" key="7">
    <source>
        <dbReference type="EMBL" id="ROU01092.1"/>
    </source>
</evidence>
<evidence type="ECO:0000256" key="1">
    <source>
        <dbReference type="ARBA" id="ARBA00004141"/>
    </source>
</evidence>
<feature type="transmembrane region" description="Helical" evidence="6">
    <location>
        <begin position="30"/>
        <end position="50"/>
    </location>
</feature>
<dbReference type="GO" id="GO:0016020">
    <property type="term" value="C:membrane"/>
    <property type="evidence" value="ECO:0007669"/>
    <property type="project" value="UniProtKB-SubCell"/>
</dbReference>
<protein>
    <submittedName>
        <fullName evidence="7">AI-2E family transporter</fullName>
    </submittedName>
</protein>
<evidence type="ECO:0000256" key="6">
    <source>
        <dbReference type="SAM" id="Phobius"/>
    </source>
</evidence>
<dbReference type="PANTHER" id="PTHR21716:SF64">
    <property type="entry name" value="AI-2 TRANSPORT PROTEIN TQSA"/>
    <property type="match status" value="1"/>
</dbReference>
<dbReference type="Pfam" id="PF01594">
    <property type="entry name" value="AI-2E_transport"/>
    <property type="match status" value="1"/>
</dbReference>
<evidence type="ECO:0000256" key="3">
    <source>
        <dbReference type="ARBA" id="ARBA00022692"/>
    </source>
</evidence>
<keyword evidence="4 6" id="KW-1133">Transmembrane helix</keyword>
<dbReference type="RefSeq" id="WP_123642420.1">
    <property type="nucleotide sequence ID" value="NZ_ML119085.1"/>
</dbReference>
<feature type="transmembrane region" description="Helical" evidence="6">
    <location>
        <begin position="266"/>
        <end position="283"/>
    </location>
</feature>
<gene>
    <name evidence="7" type="ORF">EAT49_11235</name>
</gene>
<feature type="transmembrane region" description="Helical" evidence="6">
    <location>
        <begin position="136"/>
        <end position="162"/>
    </location>
</feature>
<sequence>MKNAPFLNLVLAVILVIAVGWLLVAGRPIILPIVTAVISVYVMVSASDMLGRMPILGRAPKILLRALVLLAFTVAVLAFAVVVAGTVRDIAAALPVYQENIEAMVQAVAQRFDLESQMLWDEIRAVTLERIDMQQLVLAALGGFTSVGITVFLVVIYAGFLIGERGVFPAKISAALTDAETASKTLRVITDINGQISQYLSVKTLINLILGLISYAILWLLGVDFALFWAITIALLNYIPYVGSYLGVAFPVILSLGQFASLQTTLVLLAMLVAAQVWVGNVLEPRWIGRQLNMSPFVVLVALSVWSALWGIPGAILAIPMTSILIIVTSNFESTRFIAVLLSERGDTARPEPAKENAA</sequence>
<reference evidence="7 8" key="1">
    <citation type="submission" date="2018-10" db="EMBL/GenBank/DDBJ databases">
        <title>Histidinibacterium lentulum gen. nov., sp. nov., a marine bacterium from the culture broth of Picochlorum sp. 122.</title>
        <authorList>
            <person name="Wang G."/>
        </authorList>
    </citation>
    <scope>NUCLEOTIDE SEQUENCE [LARGE SCALE GENOMIC DNA]</scope>
    <source>
        <strain evidence="7 8">B17</strain>
    </source>
</reference>
<feature type="transmembrane region" description="Helical" evidence="6">
    <location>
        <begin position="204"/>
        <end position="221"/>
    </location>
</feature>
<name>A0A3N2R0U7_9RHOB</name>
<keyword evidence="5 6" id="KW-0472">Membrane</keyword>
<dbReference type="InterPro" id="IPR002549">
    <property type="entry name" value="AI-2E-like"/>
</dbReference>
<evidence type="ECO:0000256" key="5">
    <source>
        <dbReference type="ARBA" id="ARBA00023136"/>
    </source>
</evidence>
<feature type="transmembrane region" description="Helical" evidence="6">
    <location>
        <begin position="303"/>
        <end position="328"/>
    </location>
</feature>